<evidence type="ECO:0000313" key="4">
    <source>
        <dbReference type="Proteomes" id="UP001501729"/>
    </source>
</evidence>
<dbReference type="InterPro" id="IPR000620">
    <property type="entry name" value="EamA_dom"/>
</dbReference>
<evidence type="ECO:0000256" key="1">
    <source>
        <dbReference type="SAM" id="Phobius"/>
    </source>
</evidence>
<feature type="transmembrane region" description="Helical" evidence="1">
    <location>
        <begin position="186"/>
        <end position="207"/>
    </location>
</feature>
<feature type="transmembrane region" description="Helical" evidence="1">
    <location>
        <begin position="249"/>
        <end position="270"/>
    </location>
</feature>
<protein>
    <recommendedName>
        <fullName evidence="2">EamA domain-containing protein</fullName>
    </recommendedName>
</protein>
<dbReference type="InterPro" id="IPR037185">
    <property type="entry name" value="EmrE-like"/>
</dbReference>
<feature type="transmembrane region" description="Helical" evidence="1">
    <location>
        <begin position="69"/>
        <end position="88"/>
    </location>
</feature>
<dbReference type="GO" id="GO:0016020">
    <property type="term" value="C:membrane"/>
    <property type="evidence" value="ECO:0007669"/>
    <property type="project" value="InterPro"/>
</dbReference>
<dbReference type="Proteomes" id="UP001501729">
    <property type="component" value="Unassembled WGS sequence"/>
</dbReference>
<evidence type="ECO:0000313" key="3">
    <source>
        <dbReference type="EMBL" id="GAA5058109.1"/>
    </source>
</evidence>
<name>A0AAV3UMB6_9EURY</name>
<dbReference type="Pfam" id="PF00892">
    <property type="entry name" value="EamA"/>
    <property type="match status" value="2"/>
</dbReference>
<dbReference type="PANTHER" id="PTHR22911:SF137">
    <property type="entry name" value="SOLUTE CARRIER FAMILY 35 MEMBER G2-RELATED"/>
    <property type="match status" value="1"/>
</dbReference>
<feature type="transmembrane region" description="Helical" evidence="1">
    <location>
        <begin position="277"/>
        <end position="297"/>
    </location>
</feature>
<feature type="transmembrane region" description="Helical" evidence="1">
    <location>
        <begin position="157"/>
        <end position="174"/>
    </location>
</feature>
<feature type="transmembrane region" description="Helical" evidence="1">
    <location>
        <begin position="36"/>
        <end position="57"/>
    </location>
</feature>
<feature type="transmembrane region" description="Helical" evidence="1">
    <location>
        <begin position="6"/>
        <end position="24"/>
    </location>
</feature>
<dbReference type="GeneID" id="68614047"/>
<keyword evidence="4" id="KW-1185">Reference proteome</keyword>
<dbReference type="SUPFAM" id="SSF103481">
    <property type="entry name" value="Multidrug resistance efflux transporter EmrE"/>
    <property type="match status" value="2"/>
</dbReference>
<accession>A0AAV3UMB6</accession>
<feature type="domain" description="EamA" evidence="2">
    <location>
        <begin position="162"/>
        <end position="296"/>
    </location>
</feature>
<proteinExistence type="predicted"/>
<evidence type="ECO:0000259" key="2">
    <source>
        <dbReference type="Pfam" id="PF00892"/>
    </source>
</evidence>
<sequence length="298" mass="30544">MTIPTEVYFLSLVPALLWGFEPIVSKRAMAKGGDSLQASLVVVVVDSAVFWVALVALEGGNLLADLSRSTIGIFLFAGFVGTAVGRLAAFGGIRRVGASVNNAGVSARPLFSATLAVFALDEPLSLATAVGVLVLVAGLAILALAKGGDLGGWEPRELSFPLVAAAAFAVGNVVRRFGLETTPATALEAVALNETAALVALAGYALARNHRDVLSAPRKTYGLFAVSGLLTAVALLSLFSALALPEGRVAIVDPLTGTAPLFTTLFAYFLLRDVERVTRGIVAGAMLVVVGAGIITAL</sequence>
<feature type="transmembrane region" description="Helical" evidence="1">
    <location>
        <begin position="219"/>
        <end position="243"/>
    </location>
</feature>
<reference evidence="3 4" key="1">
    <citation type="journal article" date="2019" name="Int. J. Syst. Evol. Microbiol.">
        <title>The Global Catalogue of Microorganisms (GCM) 10K type strain sequencing project: providing services to taxonomists for standard genome sequencing and annotation.</title>
        <authorList>
            <consortium name="The Broad Institute Genomics Platform"/>
            <consortium name="The Broad Institute Genome Sequencing Center for Infectious Disease"/>
            <person name="Wu L."/>
            <person name="Ma J."/>
        </authorList>
    </citation>
    <scope>NUCLEOTIDE SEQUENCE [LARGE SCALE GENOMIC DNA]</scope>
    <source>
        <strain evidence="3 4">JCM 17504</strain>
    </source>
</reference>
<keyword evidence="1" id="KW-0812">Transmembrane</keyword>
<dbReference type="AlphaFoldDB" id="A0AAV3UMB6"/>
<organism evidence="3 4">
    <name type="scientific">Haladaptatus pallidirubidus</name>
    <dbReference type="NCBI Taxonomy" id="1008152"/>
    <lineage>
        <taxon>Archaea</taxon>
        <taxon>Methanobacteriati</taxon>
        <taxon>Methanobacteriota</taxon>
        <taxon>Stenosarchaea group</taxon>
        <taxon>Halobacteria</taxon>
        <taxon>Halobacteriales</taxon>
        <taxon>Haladaptataceae</taxon>
        <taxon>Haladaptatus</taxon>
    </lineage>
</organism>
<dbReference type="EMBL" id="BAABKX010000015">
    <property type="protein sequence ID" value="GAA5058109.1"/>
    <property type="molecule type" value="Genomic_DNA"/>
</dbReference>
<dbReference type="RefSeq" id="WP_227773818.1">
    <property type="nucleotide sequence ID" value="NZ_BAABKX010000015.1"/>
</dbReference>
<keyword evidence="1" id="KW-1133">Transmembrane helix</keyword>
<keyword evidence="1" id="KW-0472">Membrane</keyword>
<feature type="domain" description="EamA" evidence="2">
    <location>
        <begin position="8"/>
        <end position="142"/>
    </location>
</feature>
<dbReference type="PANTHER" id="PTHR22911">
    <property type="entry name" value="ACYL-MALONYL CONDENSING ENZYME-RELATED"/>
    <property type="match status" value="1"/>
</dbReference>
<feature type="transmembrane region" description="Helical" evidence="1">
    <location>
        <begin position="126"/>
        <end position="145"/>
    </location>
</feature>
<comment type="caution">
    <text evidence="3">The sequence shown here is derived from an EMBL/GenBank/DDBJ whole genome shotgun (WGS) entry which is preliminary data.</text>
</comment>
<gene>
    <name evidence="3" type="ORF">GCM10025751_40740</name>
</gene>